<reference evidence="1" key="2">
    <citation type="submission" date="2020-07" db="EMBL/GenBank/DDBJ databases">
        <authorList>
            <person name="Vera ALvarez R."/>
            <person name="Arias-Moreno D.M."/>
            <person name="Jimenez-Jacinto V."/>
            <person name="Jimenez-Bremont J.F."/>
            <person name="Swaminathan K."/>
            <person name="Moose S.P."/>
            <person name="Guerrero-Gonzalez M.L."/>
            <person name="Marino-Ramirez L."/>
            <person name="Landsman D."/>
            <person name="Rodriguez-Kessler M."/>
            <person name="Delgado-Sanchez P."/>
        </authorList>
    </citation>
    <scope>NUCLEOTIDE SEQUENCE</scope>
    <source>
        <tissue evidence="1">Cladode</tissue>
    </source>
</reference>
<reference evidence="1" key="1">
    <citation type="journal article" date="2013" name="J. Plant Res.">
        <title>Effect of fungi and light on seed germination of three Opuntia species from semiarid lands of central Mexico.</title>
        <authorList>
            <person name="Delgado-Sanchez P."/>
            <person name="Jimenez-Bremont J.F."/>
            <person name="Guerrero-Gonzalez Mde L."/>
            <person name="Flores J."/>
        </authorList>
    </citation>
    <scope>NUCLEOTIDE SEQUENCE</scope>
    <source>
        <tissue evidence="1">Cladode</tissue>
    </source>
</reference>
<name>A0A7C9EQC7_OPUST</name>
<protein>
    <submittedName>
        <fullName evidence="1">Uncharacterized protein</fullName>
    </submittedName>
</protein>
<dbReference type="EMBL" id="GISG01247115">
    <property type="protein sequence ID" value="MBA4670285.1"/>
    <property type="molecule type" value="Transcribed_RNA"/>
</dbReference>
<accession>A0A7C9EQC7</accession>
<organism evidence="1">
    <name type="scientific">Opuntia streptacantha</name>
    <name type="common">Prickly pear cactus</name>
    <name type="synonym">Opuntia cardona</name>
    <dbReference type="NCBI Taxonomy" id="393608"/>
    <lineage>
        <taxon>Eukaryota</taxon>
        <taxon>Viridiplantae</taxon>
        <taxon>Streptophyta</taxon>
        <taxon>Embryophyta</taxon>
        <taxon>Tracheophyta</taxon>
        <taxon>Spermatophyta</taxon>
        <taxon>Magnoliopsida</taxon>
        <taxon>eudicotyledons</taxon>
        <taxon>Gunneridae</taxon>
        <taxon>Pentapetalae</taxon>
        <taxon>Caryophyllales</taxon>
        <taxon>Cactineae</taxon>
        <taxon>Cactaceae</taxon>
        <taxon>Opuntioideae</taxon>
        <taxon>Opuntia</taxon>
    </lineage>
</organism>
<sequence length="103" mass="11716">MTFESHISTIALTKGLISQRYVMTTRNGEPKTDAQCTKQAYTSSQVMHQNDTTKYDLCTPWYNGCSHTHLKRVMVRWIYGGQDARYISFGIYIKLDGRGQSGA</sequence>
<evidence type="ECO:0000313" key="1">
    <source>
        <dbReference type="EMBL" id="MBA4670285.1"/>
    </source>
</evidence>
<dbReference type="AlphaFoldDB" id="A0A7C9EQC7"/>
<proteinExistence type="predicted"/>